<reference evidence="1 2" key="1">
    <citation type="journal article" date="2003" name="Genome Res.">
        <title>Comparative genome analysis of Vibrio vulnificus, a marine pathogen.</title>
        <authorList>
            <person name="Chen C.Y."/>
            <person name="Wu K.M."/>
            <person name="Chang Y.C."/>
            <person name="Chang C.H."/>
            <person name="Tsai H.C."/>
            <person name="Liao T.L."/>
            <person name="Liu Y.M."/>
            <person name="Chen H.J."/>
            <person name="Shen A.B."/>
            <person name="Li J.C."/>
            <person name="Su T.L."/>
            <person name="Shao C.P."/>
            <person name="Lee C.T."/>
            <person name="Hor L.I."/>
            <person name="Tsai S.F."/>
        </authorList>
    </citation>
    <scope>NUCLEOTIDE SEQUENCE [LARGE SCALE GENOMIC DNA]</scope>
    <source>
        <strain evidence="1 2">YJ016</strain>
    </source>
</reference>
<gene>
    <name evidence="1" type="ordered locus">VVA1190</name>
</gene>
<dbReference type="AlphaFoldDB" id="Q7MD46"/>
<proteinExistence type="predicted"/>
<dbReference type="EMBL" id="BA000038">
    <property type="protein sequence ID" value="BAC97216.1"/>
    <property type="molecule type" value="Genomic_DNA"/>
</dbReference>
<dbReference type="KEGG" id="vvy:VVA1190"/>
<dbReference type="Proteomes" id="UP000002675">
    <property type="component" value="Chromosome II"/>
</dbReference>
<organism evidence="1 2">
    <name type="scientific">Vibrio vulnificus (strain YJ016)</name>
    <dbReference type="NCBI Taxonomy" id="196600"/>
    <lineage>
        <taxon>Bacteria</taxon>
        <taxon>Pseudomonadati</taxon>
        <taxon>Pseudomonadota</taxon>
        <taxon>Gammaproteobacteria</taxon>
        <taxon>Vibrionales</taxon>
        <taxon>Vibrionaceae</taxon>
        <taxon>Vibrio</taxon>
    </lineage>
</organism>
<accession>Q7MD46</accession>
<name>Q7MD46_VIBVY</name>
<evidence type="ECO:0000313" key="1">
    <source>
        <dbReference type="EMBL" id="BAC97216.1"/>
    </source>
</evidence>
<evidence type="ECO:0000313" key="2">
    <source>
        <dbReference type="Proteomes" id="UP000002675"/>
    </source>
</evidence>
<sequence>MVNALSNVKLKSLLKATEAFLPSISLLMNVRFVTVAQKSVPSHFF</sequence>
<protein>
    <submittedName>
        <fullName evidence="1">Uncharacterized protein</fullName>
    </submittedName>
</protein>
<dbReference type="HOGENOM" id="CLU_3206916_0_0_6"/>